<evidence type="ECO:0000256" key="4">
    <source>
        <dbReference type="ARBA" id="ARBA00022771"/>
    </source>
</evidence>
<proteinExistence type="predicted"/>
<feature type="region of interest" description="Disordered" evidence="11">
    <location>
        <begin position="204"/>
        <end position="253"/>
    </location>
</feature>
<dbReference type="SMART" id="SM00355">
    <property type="entry name" value="ZnF_C2H2"/>
    <property type="match status" value="4"/>
</dbReference>
<feature type="domain" description="C2H2-type" evidence="12">
    <location>
        <begin position="355"/>
        <end position="383"/>
    </location>
</feature>
<evidence type="ECO:0000256" key="9">
    <source>
        <dbReference type="ARBA" id="ARBA00023242"/>
    </source>
</evidence>
<evidence type="ECO:0000256" key="5">
    <source>
        <dbReference type="ARBA" id="ARBA00022833"/>
    </source>
</evidence>
<organism evidence="13 14">
    <name type="scientific">Physocladia obscura</name>
    <dbReference type="NCBI Taxonomy" id="109957"/>
    <lineage>
        <taxon>Eukaryota</taxon>
        <taxon>Fungi</taxon>
        <taxon>Fungi incertae sedis</taxon>
        <taxon>Chytridiomycota</taxon>
        <taxon>Chytridiomycota incertae sedis</taxon>
        <taxon>Chytridiomycetes</taxon>
        <taxon>Chytridiales</taxon>
        <taxon>Chytriomycetaceae</taxon>
        <taxon>Physocladia</taxon>
    </lineage>
</organism>
<keyword evidence="8" id="KW-0804">Transcription</keyword>
<name>A0AAD5XHK0_9FUNG</name>
<dbReference type="Proteomes" id="UP001211907">
    <property type="component" value="Unassembled WGS sequence"/>
</dbReference>
<dbReference type="GO" id="GO:0000978">
    <property type="term" value="F:RNA polymerase II cis-regulatory region sequence-specific DNA binding"/>
    <property type="evidence" value="ECO:0007669"/>
    <property type="project" value="TreeGrafter"/>
</dbReference>
<dbReference type="AlphaFoldDB" id="A0AAD5XHK0"/>
<evidence type="ECO:0000256" key="6">
    <source>
        <dbReference type="ARBA" id="ARBA00023015"/>
    </source>
</evidence>
<dbReference type="InterPro" id="IPR036236">
    <property type="entry name" value="Znf_C2H2_sf"/>
</dbReference>
<feature type="compositionally biased region" description="Low complexity" evidence="11">
    <location>
        <begin position="30"/>
        <end position="40"/>
    </location>
</feature>
<dbReference type="PANTHER" id="PTHR14003">
    <property type="entry name" value="TRANSCRIPTIONAL REPRESSOR PROTEIN YY"/>
    <property type="match status" value="1"/>
</dbReference>
<evidence type="ECO:0000259" key="12">
    <source>
        <dbReference type="PROSITE" id="PS50157"/>
    </source>
</evidence>
<feature type="region of interest" description="Disordered" evidence="11">
    <location>
        <begin position="379"/>
        <end position="410"/>
    </location>
</feature>
<dbReference type="InterPro" id="IPR013087">
    <property type="entry name" value="Znf_C2H2_type"/>
</dbReference>
<feature type="domain" description="C2H2-type" evidence="12">
    <location>
        <begin position="286"/>
        <end position="313"/>
    </location>
</feature>
<feature type="compositionally biased region" description="Polar residues" evidence="11">
    <location>
        <begin position="204"/>
        <end position="215"/>
    </location>
</feature>
<evidence type="ECO:0000256" key="8">
    <source>
        <dbReference type="ARBA" id="ARBA00023163"/>
    </source>
</evidence>
<keyword evidence="4 10" id="KW-0863">Zinc-finger</keyword>
<feature type="domain" description="C2H2-type" evidence="12">
    <location>
        <begin position="314"/>
        <end position="343"/>
    </location>
</feature>
<dbReference type="GO" id="GO:0005667">
    <property type="term" value="C:transcription regulator complex"/>
    <property type="evidence" value="ECO:0007669"/>
    <property type="project" value="TreeGrafter"/>
</dbReference>
<dbReference type="Gene3D" id="3.30.160.60">
    <property type="entry name" value="Classic Zinc Finger"/>
    <property type="match status" value="3"/>
</dbReference>
<evidence type="ECO:0000256" key="2">
    <source>
        <dbReference type="ARBA" id="ARBA00022723"/>
    </source>
</evidence>
<evidence type="ECO:0000313" key="14">
    <source>
        <dbReference type="Proteomes" id="UP001211907"/>
    </source>
</evidence>
<comment type="subcellular location">
    <subcellularLocation>
        <location evidence="1">Nucleus</location>
    </subcellularLocation>
</comment>
<comment type="caution">
    <text evidence="13">The sequence shown here is derived from an EMBL/GenBank/DDBJ whole genome shotgun (WGS) entry which is preliminary data.</text>
</comment>
<keyword evidence="2" id="KW-0479">Metal-binding</keyword>
<reference evidence="13" key="1">
    <citation type="submission" date="2020-05" db="EMBL/GenBank/DDBJ databases">
        <title>Phylogenomic resolution of chytrid fungi.</title>
        <authorList>
            <person name="Stajich J.E."/>
            <person name="Amses K."/>
            <person name="Simmons R."/>
            <person name="Seto K."/>
            <person name="Myers J."/>
            <person name="Bonds A."/>
            <person name="Quandt C.A."/>
            <person name="Barry K."/>
            <person name="Liu P."/>
            <person name="Grigoriev I."/>
            <person name="Longcore J.E."/>
            <person name="James T.Y."/>
        </authorList>
    </citation>
    <scope>NUCLEOTIDE SEQUENCE</scope>
    <source>
        <strain evidence="13">JEL0513</strain>
    </source>
</reference>
<keyword evidence="7" id="KW-0238">DNA-binding</keyword>
<keyword evidence="14" id="KW-1185">Reference proteome</keyword>
<dbReference type="PROSITE" id="PS00028">
    <property type="entry name" value="ZINC_FINGER_C2H2_1"/>
    <property type="match status" value="4"/>
</dbReference>
<keyword evidence="6" id="KW-0805">Transcription regulation</keyword>
<feature type="compositionally biased region" description="Polar residues" evidence="11">
    <location>
        <begin position="20"/>
        <end position="29"/>
    </location>
</feature>
<dbReference type="GO" id="GO:0000981">
    <property type="term" value="F:DNA-binding transcription factor activity, RNA polymerase II-specific"/>
    <property type="evidence" value="ECO:0007669"/>
    <property type="project" value="TreeGrafter"/>
</dbReference>
<dbReference type="GO" id="GO:0031519">
    <property type="term" value="C:PcG protein complex"/>
    <property type="evidence" value="ECO:0007669"/>
    <property type="project" value="TreeGrafter"/>
</dbReference>
<sequence>MDTDGKLPSFRDLVAAVAWQTTDSSPQRDQTLSQKQPQELQQLQSEYRQLSANTNSTLSMLSSSPSANAAPLNPRAVVSHLPPVNATVLASRSSPISQAVSPPQPLPQTAVHYSDDAFIVSSDGKIANYATFRFDNNISNNNLHDSQKQVLYPSTQQPHDTTNFRMQIDGYLNIEQDQFRPEATLCERDHISITSDIITQTCNENGEINSSTTTPPILMETSHRQPRRASNSNTSATSSVSSKAATPEDPSSLRTYSCSFPGCNKTFAYLSILKVHTRVHTRDRPHACPICPATYTTSSRLKIHTRSHTNEAPYTCPVATCTKRFKSNSNLAQHARVHMDKRAREAFERANRRTVVCSVCGNLYKTEKSMDQHYWREHADHAPNAPNGGSTAGGSGTSAVVSDCGSNQIE</sequence>
<gene>
    <name evidence="13" type="ORF">HK100_012537</name>
</gene>
<dbReference type="PROSITE" id="PS50157">
    <property type="entry name" value="ZINC_FINGER_C2H2_2"/>
    <property type="match status" value="4"/>
</dbReference>
<dbReference type="Pfam" id="PF00096">
    <property type="entry name" value="zf-C2H2"/>
    <property type="match status" value="2"/>
</dbReference>
<dbReference type="FunFam" id="3.30.160.60:FF:000125">
    <property type="entry name" value="Putative zinc finger protein 143"/>
    <property type="match status" value="1"/>
</dbReference>
<dbReference type="SUPFAM" id="SSF57667">
    <property type="entry name" value="beta-beta-alpha zinc fingers"/>
    <property type="match status" value="2"/>
</dbReference>
<keyword evidence="3" id="KW-0677">Repeat</keyword>
<feature type="compositionally biased region" description="Low complexity" evidence="11">
    <location>
        <begin position="229"/>
        <end position="245"/>
    </location>
</feature>
<dbReference type="GO" id="GO:0000785">
    <property type="term" value="C:chromatin"/>
    <property type="evidence" value="ECO:0007669"/>
    <property type="project" value="TreeGrafter"/>
</dbReference>
<dbReference type="EMBL" id="JADGJH010000911">
    <property type="protein sequence ID" value="KAJ3121075.1"/>
    <property type="molecule type" value="Genomic_DNA"/>
</dbReference>
<dbReference type="PANTHER" id="PTHR14003:SF19">
    <property type="entry name" value="YY2 TRANSCRIPTION FACTOR"/>
    <property type="match status" value="1"/>
</dbReference>
<evidence type="ECO:0000256" key="3">
    <source>
        <dbReference type="ARBA" id="ARBA00022737"/>
    </source>
</evidence>
<evidence type="ECO:0000256" key="10">
    <source>
        <dbReference type="PROSITE-ProRule" id="PRU00042"/>
    </source>
</evidence>
<accession>A0AAD5XHK0</accession>
<protein>
    <recommendedName>
        <fullName evidence="12">C2H2-type domain-containing protein</fullName>
    </recommendedName>
</protein>
<dbReference type="GO" id="GO:0008270">
    <property type="term" value="F:zinc ion binding"/>
    <property type="evidence" value="ECO:0007669"/>
    <property type="project" value="UniProtKB-KW"/>
</dbReference>
<dbReference type="FunFam" id="3.30.160.60:FF:000322">
    <property type="entry name" value="GDNF-inducible zinc finger protein 1"/>
    <property type="match status" value="1"/>
</dbReference>
<keyword evidence="5" id="KW-0862">Zinc</keyword>
<feature type="domain" description="C2H2-type" evidence="12">
    <location>
        <begin position="256"/>
        <end position="285"/>
    </location>
</feature>
<feature type="region of interest" description="Disordered" evidence="11">
    <location>
        <begin position="20"/>
        <end position="40"/>
    </location>
</feature>
<evidence type="ECO:0000313" key="13">
    <source>
        <dbReference type="EMBL" id="KAJ3121075.1"/>
    </source>
</evidence>
<evidence type="ECO:0000256" key="7">
    <source>
        <dbReference type="ARBA" id="ARBA00023125"/>
    </source>
</evidence>
<evidence type="ECO:0000256" key="1">
    <source>
        <dbReference type="ARBA" id="ARBA00004123"/>
    </source>
</evidence>
<evidence type="ECO:0000256" key="11">
    <source>
        <dbReference type="SAM" id="MobiDB-lite"/>
    </source>
</evidence>
<keyword evidence="9" id="KW-0539">Nucleus</keyword>